<dbReference type="RefSeq" id="WP_344696635.1">
    <property type="nucleotide sequence ID" value="NZ_BAABBR010000001.1"/>
</dbReference>
<dbReference type="CDD" id="cd04486">
    <property type="entry name" value="YhcR_OBF_like"/>
    <property type="match status" value="1"/>
</dbReference>
<keyword evidence="5" id="KW-0106">Calcium</keyword>
<evidence type="ECO:0000256" key="5">
    <source>
        <dbReference type="ARBA" id="ARBA00022837"/>
    </source>
</evidence>
<comment type="subcellular location">
    <subcellularLocation>
        <location evidence="1">Membrane</location>
    </subcellularLocation>
</comment>
<dbReference type="InterPro" id="IPR038081">
    <property type="entry name" value="CalX-like_sf"/>
</dbReference>
<keyword evidence="2" id="KW-0800">Toxin</keyword>
<dbReference type="InterPro" id="IPR018511">
    <property type="entry name" value="Hemolysin-typ_Ca-bd_CS"/>
</dbReference>
<dbReference type="InterPro" id="IPR003995">
    <property type="entry name" value="RTX_toxin_determinant-A"/>
</dbReference>
<dbReference type="Pfam" id="PF00353">
    <property type="entry name" value="HemolysinCabind"/>
    <property type="match status" value="2"/>
</dbReference>
<dbReference type="Pfam" id="PF00028">
    <property type="entry name" value="Cadherin"/>
    <property type="match status" value="1"/>
</dbReference>
<evidence type="ECO:0000256" key="4">
    <source>
        <dbReference type="ARBA" id="ARBA00022737"/>
    </source>
</evidence>
<dbReference type="PRINTS" id="PR00313">
    <property type="entry name" value="CABNDNGRPT"/>
</dbReference>
<evidence type="ECO:0000313" key="10">
    <source>
        <dbReference type="EMBL" id="GAA4036929.1"/>
    </source>
</evidence>
<dbReference type="Proteomes" id="UP001424459">
    <property type="component" value="Unassembled WGS sequence"/>
</dbReference>
<keyword evidence="3" id="KW-0732">Signal</keyword>
<dbReference type="SMART" id="SM00237">
    <property type="entry name" value="Calx_beta"/>
    <property type="match status" value="2"/>
</dbReference>
<dbReference type="Gene3D" id="2.60.40.60">
    <property type="entry name" value="Cadherins"/>
    <property type="match status" value="1"/>
</dbReference>
<dbReference type="PANTHER" id="PTHR42834">
    <property type="entry name" value="ENDONUCLEASE/EXONUCLEASE/PHOSPHATASE FAMILY PROTEIN (AFU_ORTHOLOGUE AFUA_3G09210)"/>
    <property type="match status" value="1"/>
</dbReference>
<sequence>MSDVYFKLSGGDFSQDWSDTAQISVNDDWSGVASIIGYRGDGLTSATGTNPQTITGTSTVVNVIANQSNPNTLTSGGVAEFQIANPVVALQGSGTAAAPYLAFYLDSTGRQNVSFSFTPRDIDGSGDNAVQQVAVQYRIGNTGPWINLPAGYIADASTGPSLTQQLPTVSVTLPADANNQPQLQIRVMTTNAVGNDEWIGIDDIKVTSSAITLAQPGILNVSDASLVEDNSGSHDMLFTVSRSGGSDGAVAVAWTVKLDGTANAADLGSLLSGTVSFADGQTSAAIRVPVLGDVTPEPGETFSVVLSAPTGGATIGDGLGIGTIVNDDLPPLANVFINEINYDPAGADTGEFIELAGVAGTDLTGWKVVLYNGNGGAAYNTVTLSGALADQANGFGFKSLTYLPDGIQNGAPDGIALVDPYGRVVQFLSYEGTMTATSGPAAGLTATDIGVFQAQAPLGTSLQLQGTGSSYGDFSWGFNIAGTSGGANVGQTFLSGTDQGQIRIADAATVEGTGGTSSLTFTVTRAGGFASEASATWSIAFDGGATADDLAAGAITSGTVTFAAGEYTKTITVPVATDSVGEDNEAFTVNLSGVTGNATIVDGAARGIILNDDPIPRTIMAIQGEGHVSSYVGQPVITTGIVTALDTSGGFWIQDATGDGNARTSDAIYVRGTAPVAVGDAVQVTGTVQEYKPSDTGLSVTQIAGSALTIQSSGNALPDAVKIGVGGLLPPTEHIDSDGLTVFNPNVDGIDFWESLEGMRVTIDSPIAVGNSNAFGETEIVASGGAGATGINERGGITISAGDYNPEKIQLDDKLSAQPFLTQGDVLGSVTGIINYSFDRYEVLATETATVTKDVTLGDNDTVLKGDANFVSVATYNLENMDPSDQKYDVLAHDIVYSLGAPDILAVQEVQDADGAGKGTDLSGASNAQGLIDAIFAATGIVYTYVEIAPTTANSTGGEPNGNIRNGYLYQADRVTLVDGSLGLIGDSAFSGSRQPLVATWSFNGQEFTTINVHLTSRGGSDPLWGDKQPPADAGDAARTAQAAAVGAYVFDILSQDSAKQFMILGDWNGFQFEKAQTQLTDTGVFTNLSTLLPSQERYSYVFDGNAQLIDNMLVTGGLFDGAKYDAVHINAEFGGERPTDHDPQVALLRVAITPHDVVLGGSGSVDENLPAGAIVGSLSATDTPGDVLTYSLVSGGDGKFAIDAKGVVTTTAPLDHEGQASYELLVKVTDSAGLTSQNKVTVLVGDVNEAPVAKADAIAVDEDATSGNLWSLLLGNDSDPDAGEMLSISAVGTAGTHGSLIFDAASQTLRYVADGDAFDALATGATAVDSFTYTVTDKGGLTSTATVNVTVTGIADGVTRSGGNGNDALAGTAGEDTLYGNNGNDSLDGGSGHDRLDGGNGNDLLTGGTGHDILLGGSGNDVLDGGAGNDFLSGGMGDDWLTGGAGKDVFEFSSKSGNDVIFDFDKANDRLLFEGGTGIRSVQTTDWDQDGVADLRIVLTGGGSVTLLGVSSLAGVAMDTSAGKLGLVDGGFAGHATLAADGWLVS</sequence>
<accession>A0ABP7U6G6</accession>
<dbReference type="SMART" id="SM00112">
    <property type="entry name" value="CA"/>
    <property type="match status" value="1"/>
</dbReference>
<keyword evidence="6" id="KW-0843">Virulence</keyword>
<feature type="domain" description="Cadherin" evidence="9">
    <location>
        <begin position="1165"/>
        <end position="1254"/>
    </location>
</feature>
<dbReference type="InterPro" id="IPR002126">
    <property type="entry name" value="Cadherin-like_dom"/>
</dbReference>
<evidence type="ECO:0000256" key="7">
    <source>
        <dbReference type="ARBA" id="ARBA00023136"/>
    </source>
</evidence>
<dbReference type="EMBL" id="BAABBR010000001">
    <property type="protein sequence ID" value="GAA4036929.1"/>
    <property type="molecule type" value="Genomic_DNA"/>
</dbReference>
<dbReference type="Gene3D" id="3.60.10.10">
    <property type="entry name" value="Endonuclease/exonuclease/phosphatase"/>
    <property type="match status" value="1"/>
</dbReference>
<evidence type="ECO:0000256" key="8">
    <source>
        <dbReference type="SAM" id="MobiDB-lite"/>
    </source>
</evidence>
<dbReference type="InterPro" id="IPR015919">
    <property type="entry name" value="Cadherin-like_sf"/>
</dbReference>
<dbReference type="InterPro" id="IPR010221">
    <property type="entry name" value="VCBS_dom"/>
</dbReference>
<keyword evidence="11" id="KW-1185">Reference proteome</keyword>
<evidence type="ECO:0000256" key="6">
    <source>
        <dbReference type="ARBA" id="ARBA00023026"/>
    </source>
</evidence>
<keyword evidence="7" id="KW-0472">Membrane</keyword>
<dbReference type="Gene3D" id="2.150.10.10">
    <property type="entry name" value="Serralysin-like metalloprotease, C-terminal"/>
    <property type="match status" value="2"/>
</dbReference>
<dbReference type="Pfam" id="PF03160">
    <property type="entry name" value="Calx-beta"/>
    <property type="match status" value="2"/>
</dbReference>
<dbReference type="SUPFAM" id="SSF49313">
    <property type="entry name" value="Cadherin-like"/>
    <property type="match status" value="1"/>
</dbReference>
<dbReference type="PROSITE" id="PS50268">
    <property type="entry name" value="CADHERIN_2"/>
    <property type="match status" value="1"/>
</dbReference>
<dbReference type="CDD" id="cd11304">
    <property type="entry name" value="Cadherin_repeat"/>
    <property type="match status" value="1"/>
</dbReference>
<dbReference type="SUPFAM" id="SSF51120">
    <property type="entry name" value="beta-Roll"/>
    <property type="match status" value="2"/>
</dbReference>
<dbReference type="InterPro" id="IPR001343">
    <property type="entry name" value="Hemolysn_Ca-bd"/>
</dbReference>
<name>A0ABP7U6G6_9SPHN</name>
<evidence type="ECO:0000256" key="1">
    <source>
        <dbReference type="ARBA" id="ARBA00004370"/>
    </source>
</evidence>
<evidence type="ECO:0000256" key="3">
    <source>
        <dbReference type="ARBA" id="ARBA00022729"/>
    </source>
</evidence>
<dbReference type="InterPro" id="IPR011049">
    <property type="entry name" value="Serralysin-like_metalloprot_C"/>
</dbReference>
<dbReference type="InterPro" id="IPR003644">
    <property type="entry name" value="Calx_beta"/>
</dbReference>
<dbReference type="Pfam" id="PF17963">
    <property type="entry name" value="Big_9"/>
    <property type="match status" value="1"/>
</dbReference>
<evidence type="ECO:0000259" key="9">
    <source>
        <dbReference type="PROSITE" id="PS50268"/>
    </source>
</evidence>
<organism evidence="10 11">
    <name type="scientific">Sphingomonas rosea</name>
    <dbReference type="NCBI Taxonomy" id="335605"/>
    <lineage>
        <taxon>Bacteria</taxon>
        <taxon>Pseudomonadati</taxon>
        <taxon>Pseudomonadota</taxon>
        <taxon>Alphaproteobacteria</taxon>
        <taxon>Sphingomonadales</taxon>
        <taxon>Sphingomonadaceae</taxon>
        <taxon>Sphingomonas</taxon>
    </lineage>
</organism>
<dbReference type="PROSITE" id="PS00330">
    <property type="entry name" value="HEMOLYSIN_CALCIUM"/>
    <property type="match status" value="3"/>
</dbReference>
<evidence type="ECO:0000313" key="11">
    <source>
        <dbReference type="Proteomes" id="UP001424459"/>
    </source>
</evidence>
<dbReference type="Gene3D" id="2.60.40.2030">
    <property type="match status" value="2"/>
</dbReference>
<dbReference type="PANTHER" id="PTHR42834:SF1">
    <property type="entry name" value="ENDONUCLEASE_EXONUCLEASE_PHOSPHATASE FAMILY PROTEIN (AFU_ORTHOLOGUE AFUA_3G09210)"/>
    <property type="match status" value="1"/>
</dbReference>
<protein>
    <recommendedName>
        <fullName evidence="9">Cadherin domain-containing protein</fullName>
    </recommendedName>
</protein>
<feature type="region of interest" description="Disordered" evidence="8">
    <location>
        <begin position="1365"/>
        <end position="1403"/>
    </location>
</feature>
<dbReference type="PRINTS" id="PR01488">
    <property type="entry name" value="RTXTOXINA"/>
</dbReference>
<keyword evidence="4" id="KW-0677">Repeat</keyword>
<dbReference type="NCBIfam" id="TIGR01965">
    <property type="entry name" value="VCBS_repeat"/>
    <property type="match status" value="1"/>
</dbReference>
<proteinExistence type="predicted"/>
<comment type="caution">
    <text evidence="10">The sequence shown here is derived from an EMBL/GenBank/DDBJ whole genome shotgun (WGS) entry which is preliminary data.</text>
</comment>
<gene>
    <name evidence="10" type="ORF">GCM10022281_16910</name>
</gene>
<dbReference type="InterPro" id="IPR036691">
    <property type="entry name" value="Endo/exonu/phosph_ase_sf"/>
</dbReference>
<evidence type="ECO:0000256" key="2">
    <source>
        <dbReference type="ARBA" id="ARBA00022656"/>
    </source>
</evidence>
<reference evidence="11" key="1">
    <citation type="journal article" date="2019" name="Int. J. Syst. Evol. Microbiol.">
        <title>The Global Catalogue of Microorganisms (GCM) 10K type strain sequencing project: providing services to taxonomists for standard genome sequencing and annotation.</title>
        <authorList>
            <consortium name="The Broad Institute Genomics Platform"/>
            <consortium name="The Broad Institute Genome Sequencing Center for Infectious Disease"/>
            <person name="Wu L."/>
            <person name="Ma J."/>
        </authorList>
    </citation>
    <scope>NUCLEOTIDE SEQUENCE [LARGE SCALE GENOMIC DNA]</scope>
    <source>
        <strain evidence="11">JCM 17564</strain>
    </source>
</reference>
<dbReference type="SUPFAM" id="SSF56219">
    <property type="entry name" value="DNase I-like"/>
    <property type="match status" value="1"/>
</dbReference>
<dbReference type="SUPFAM" id="SSF141072">
    <property type="entry name" value="CalX-like"/>
    <property type="match status" value="2"/>
</dbReference>